<evidence type="ECO:0000313" key="3">
    <source>
        <dbReference type="EMBL" id="GHP07584.1"/>
    </source>
</evidence>
<accession>A0A830HKB8</accession>
<dbReference type="AlphaFoldDB" id="A0A830HKB8"/>
<protein>
    <recommendedName>
        <fullName evidence="5">RING-CH-type domain-containing protein</fullName>
    </recommendedName>
</protein>
<feature type="compositionally biased region" description="Low complexity" evidence="1">
    <location>
        <begin position="15"/>
        <end position="29"/>
    </location>
</feature>
<name>A0A830HKB8_9CHLO</name>
<reference evidence="3" key="1">
    <citation type="submission" date="2020-10" db="EMBL/GenBank/DDBJ databases">
        <title>Unveiling of a novel bifunctional photoreceptor, Dualchrome1, isolated from a cosmopolitan green alga.</title>
        <authorList>
            <person name="Suzuki S."/>
            <person name="Kawachi M."/>
        </authorList>
    </citation>
    <scope>NUCLEOTIDE SEQUENCE</scope>
    <source>
        <strain evidence="3">NIES 2893</strain>
    </source>
</reference>
<sequence>MSDSPREDQRDHHSSASTTSSRHQHQQPQLSSSTGGTYDGGIRQTRDLEEEQRMIVVVGGGGGSSSTGNNHNHNQMKMMKKKRRQTTRKKMNNNNNNNNNVSKKHDKNNGIFKIFCASIFSFYLLVRTATNDYRSSNDNNAGRTEEEEIDWKDDEDEEVVCAYCLSHDFDADTSEIIRRVRPANVLRRIVTLIRTQSIQAATSENLTRISSLTNLSNQARLVRPCACKTPVHVGCLNRWRWQKWRHLGHIERRCRVCAQPFDLRVLEEPGSEPHTPTTRARRHRVRRAARAVGTYALGIFVVCSRTWLRA</sequence>
<keyword evidence="2" id="KW-0472">Membrane</keyword>
<dbReference type="Gene3D" id="3.30.40.10">
    <property type="entry name" value="Zinc/RING finger domain, C3HC4 (zinc finger)"/>
    <property type="match status" value="1"/>
</dbReference>
<organism evidence="3 4">
    <name type="scientific">Pycnococcus provasolii</name>
    <dbReference type="NCBI Taxonomy" id="41880"/>
    <lineage>
        <taxon>Eukaryota</taxon>
        <taxon>Viridiplantae</taxon>
        <taxon>Chlorophyta</taxon>
        <taxon>Pseudoscourfieldiophyceae</taxon>
        <taxon>Pseudoscourfieldiales</taxon>
        <taxon>Pycnococcaceae</taxon>
        <taxon>Pycnococcus</taxon>
    </lineage>
</organism>
<keyword evidence="2" id="KW-0812">Transmembrane</keyword>
<evidence type="ECO:0008006" key="5">
    <source>
        <dbReference type="Google" id="ProtNLM"/>
    </source>
</evidence>
<proteinExistence type="predicted"/>
<dbReference type="EMBL" id="BNJQ01000017">
    <property type="protein sequence ID" value="GHP07584.1"/>
    <property type="molecule type" value="Genomic_DNA"/>
</dbReference>
<feature type="region of interest" description="Disordered" evidence="1">
    <location>
        <begin position="58"/>
        <end position="105"/>
    </location>
</feature>
<keyword evidence="2" id="KW-1133">Transmembrane helix</keyword>
<keyword evidence="4" id="KW-1185">Reference proteome</keyword>
<dbReference type="Proteomes" id="UP000660262">
    <property type="component" value="Unassembled WGS sequence"/>
</dbReference>
<gene>
    <name evidence="3" type="ORF">PPROV_000632600</name>
</gene>
<feature type="compositionally biased region" description="Basic and acidic residues" evidence="1">
    <location>
        <begin position="1"/>
        <end position="14"/>
    </location>
</feature>
<dbReference type="InterPro" id="IPR013083">
    <property type="entry name" value="Znf_RING/FYVE/PHD"/>
</dbReference>
<evidence type="ECO:0000256" key="1">
    <source>
        <dbReference type="SAM" id="MobiDB-lite"/>
    </source>
</evidence>
<feature type="region of interest" description="Disordered" evidence="1">
    <location>
        <begin position="1"/>
        <end position="42"/>
    </location>
</feature>
<comment type="caution">
    <text evidence="3">The sequence shown here is derived from an EMBL/GenBank/DDBJ whole genome shotgun (WGS) entry which is preliminary data.</text>
</comment>
<feature type="transmembrane region" description="Helical" evidence="2">
    <location>
        <begin position="288"/>
        <end position="308"/>
    </location>
</feature>
<dbReference type="SUPFAM" id="SSF57850">
    <property type="entry name" value="RING/U-box"/>
    <property type="match status" value="1"/>
</dbReference>
<feature type="compositionally biased region" description="Low complexity" evidence="1">
    <location>
        <begin position="92"/>
        <end position="101"/>
    </location>
</feature>
<feature type="compositionally biased region" description="Basic residues" evidence="1">
    <location>
        <begin position="78"/>
        <end position="91"/>
    </location>
</feature>
<evidence type="ECO:0000256" key="2">
    <source>
        <dbReference type="SAM" id="Phobius"/>
    </source>
</evidence>
<evidence type="ECO:0000313" key="4">
    <source>
        <dbReference type="Proteomes" id="UP000660262"/>
    </source>
</evidence>